<evidence type="ECO:0000313" key="4">
    <source>
        <dbReference type="Proteomes" id="UP001239462"/>
    </source>
</evidence>
<accession>A0ABT7PMS0</accession>
<evidence type="ECO:0000313" key="3">
    <source>
        <dbReference type="EMBL" id="MDM4017446.1"/>
    </source>
</evidence>
<feature type="domain" description="EAL" evidence="1">
    <location>
        <begin position="1"/>
        <end position="206"/>
    </location>
</feature>
<name>A0ABT7PMS0_9BACT</name>
<dbReference type="Proteomes" id="UP001239462">
    <property type="component" value="Unassembled WGS sequence"/>
</dbReference>
<evidence type="ECO:0000259" key="1">
    <source>
        <dbReference type="PROSITE" id="PS50883"/>
    </source>
</evidence>
<dbReference type="InterPro" id="IPR014408">
    <property type="entry name" value="dGMP_Pdiesterase_EAL/HD-GYP"/>
</dbReference>
<dbReference type="SUPFAM" id="SSF109604">
    <property type="entry name" value="HD-domain/PDEase-like"/>
    <property type="match status" value="1"/>
</dbReference>
<dbReference type="RefSeq" id="WP_289164913.1">
    <property type="nucleotide sequence ID" value="NZ_JASZZN010000014.1"/>
</dbReference>
<feature type="domain" description="HDOD" evidence="2">
    <location>
        <begin position="200"/>
        <end position="386"/>
    </location>
</feature>
<dbReference type="InterPro" id="IPR013976">
    <property type="entry name" value="HDOD"/>
</dbReference>
<protein>
    <submittedName>
        <fullName evidence="3">HDOD domain-containing protein</fullName>
    </submittedName>
</protein>
<organism evidence="3 4">
    <name type="scientific">Roseiconus lacunae</name>
    <dbReference type="NCBI Taxonomy" id="2605694"/>
    <lineage>
        <taxon>Bacteria</taxon>
        <taxon>Pseudomonadati</taxon>
        <taxon>Planctomycetota</taxon>
        <taxon>Planctomycetia</taxon>
        <taxon>Pirellulales</taxon>
        <taxon>Pirellulaceae</taxon>
        <taxon>Roseiconus</taxon>
    </lineage>
</organism>
<dbReference type="PROSITE" id="PS50883">
    <property type="entry name" value="EAL"/>
    <property type="match status" value="1"/>
</dbReference>
<gene>
    <name evidence="3" type="ORF">QTN89_18500</name>
</gene>
<dbReference type="PANTHER" id="PTHR33525">
    <property type="match status" value="1"/>
</dbReference>
<dbReference type="EMBL" id="JASZZN010000014">
    <property type="protein sequence ID" value="MDM4017446.1"/>
    <property type="molecule type" value="Genomic_DNA"/>
</dbReference>
<reference evidence="3 4" key="1">
    <citation type="submission" date="2023-06" db="EMBL/GenBank/DDBJ databases">
        <title>Roseiconus lacunae JC819 isolated from Gulf of Mannar region, Tamil Nadu.</title>
        <authorList>
            <person name="Pk S."/>
            <person name="Ch S."/>
            <person name="Ch V.R."/>
        </authorList>
    </citation>
    <scope>NUCLEOTIDE SEQUENCE [LARGE SCALE GENOMIC DNA]</scope>
    <source>
        <strain evidence="3 4">JC819</strain>
    </source>
</reference>
<proteinExistence type="predicted"/>
<dbReference type="Gene3D" id="1.10.3210.10">
    <property type="entry name" value="Hypothetical protein af1432"/>
    <property type="match status" value="1"/>
</dbReference>
<keyword evidence="4" id="KW-1185">Reference proteome</keyword>
<sequence length="398" mass="44284">MDKAFVGRQPIFTPAQEVYGYELLFRSSETSAADFRDGDHATATVLMSAFTDIGLQTLVNDKRAFINTTRNLLVDGTLSCLPQDRMVLEVLEDVDPEPEILHALRELRETGYTIALDDFVYRPELEPLVELADLIKIEFPAIANEDLAEHVSRLREHGVKTILAEKVETQEDFELCRDIGCDLFQGYFFSKPQVISRGKMQSNVAAVIRLVSELQDPNITPTDVEAIIQMDANLSYRLLRFVNSAAAGTTRKIGSLRQATALMGIHRLRSLASMLILTGLDEKKPKELINLAMTRAKTCELLANSSDSAHPERFYTVGLFSVLDAMLDQPMEDVLESLPLETEINDALLDQSGPMGEILRSVLNYETGTASQSTIGFTTVADAYQQSLRWLSESGQTL</sequence>
<dbReference type="InterPro" id="IPR052340">
    <property type="entry name" value="RNase_Y/CdgJ"/>
</dbReference>
<comment type="caution">
    <text evidence="3">The sequence shown here is derived from an EMBL/GenBank/DDBJ whole genome shotgun (WGS) entry which is preliminary data.</text>
</comment>
<dbReference type="Gene3D" id="3.20.20.450">
    <property type="entry name" value="EAL domain"/>
    <property type="match status" value="1"/>
</dbReference>
<evidence type="ECO:0000259" key="2">
    <source>
        <dbReference type="PROSITE" id="PS51833"/>
    </source>
</evidence>
<dbReference type="PANTHER" id="PTHR33525:SF4">
    <property type="entry name" value="CYCLIC DI-GMP PHOSPHODIESTERASE CDGJ"/>
    <property type="match status" value="1"/>
</dbReference>
<dbReference type="PROSITE" id="PS51833">
    <property type="entry name" value="HDOD"/>
    <property type="match status" value="1"/>
</dbReference>
<dbReference type="Pfam" id="PF00563">
    <property type="entry name" value="EAL"/>
    <property type="match status" value="1"/>
</dbReference>
<dbReference type="SMART" id="SM00052">
    <property type="entry name" value="EAL"/>
    <property type="match status" value="1"/>
</dbReference>
<dbReference type="PIRSF" id="PIRSF003180">
    <property type="entry name" value="DiGMPpdiest_YuxH"/>
    <property type="match status" value="1"/>
</dbReference>
<dbReference type="Pfam" id="PF08668">
    <property type="entry name" value="HDOD"/>
    <property type="match status" value="1"/>
</dbReference>
<dbReference type="InterPro" id="IPR001633">
    <property type="entry name" value="EAL_dom"/>
</dbReference>
<dbReference type="SUPFAM" id="SSF141868">
    <property type="entry name" value="EAL domain-like"/>
    <property type="match status" value="1"/>
</dbReference>
<dbReference type="InterPro" id="IPR035919">
    <property type="entry name" value="EAL_sf"/>
</dbReference>